<evidence type="ECO:0000256" key="7">
    <source>
        <dbReference type="SAM" id="MobiDB-lite"/>
    </source>
</evidence>
<feature type="transmembrane region" description="Helical" evidence="8">
    <location>
        <begin position="554"/>
        <end position="578"/>
    </location>
</feature>
<evidence type="ECO:0000256" key="8">
    <source>
        <dbReference type="SAM" id="Phobius"/>
    </source>
</evidence>
<keyword evidence="3" id="KW-1003">Cell membrane</keyword>
<dbReference type="Pfam" id="PF05154">
    <property type="entry name" value="TM2"/>
    <property type="match status" value="1"/>
</dbReference>
<dbReference type="PROSITE" id="PS50156">
    <property type="entry name" value="SSD"/>
    <property type="match status" value="1"/>
</dbReference>
<evidence type="ECO:0000256" key="1">
    <source>
        <dbReference type="ARBA" id="ARBA00004651"/>
    </source>
</evidence>
<dbReference type="InterPro" id="IPR050545">
    <property type="entry name" value="Mycobact_MmpL"/>
</dbReference>
<proteinExistence type="inferred from homology"/>
<feature type="transmembrane region" description="Helical" evidence="8">
    <location>
        <begin position="229"/>
        <end position="249"/>
    </location>
</feature>
<organism evidence="10">
    <name type="scientific">Streptomyces sp. R08</name>
    <dbReference type="NCBI Taxonomy" id="3238624"/>
    <lineage>
        <taxon>Bacteria</taxon>
        <taxon>Bacillati</taxon>
        <taxon>Actinomycetota</taxon>
        <taxon>Actinomycetes</taxon>
        <taxon>Kitasatosporales</taxon>
        <taxon>Streptomycetaceae</taxon>
        <taxon>Streptomyces</taxon>
    </lineage>
</organism>
<feature type="transmembrane region" description="Helical" evidence="8">
    <location>
        <begin position="598"/>
        <end position="616"/>
    </location>
</feature>
<dbReference type="GO" id="GO:0005886">
    <property type="term" value="C:plasma membrane"/>
    <property type="evidence" value="ECO:0007669"/>
    <property type="project" value="UniProtKB-SubCell"/>
</dbReference>
<evidence type="ECO:0000259" key="9">
    <source>
        <dbReference type="PROSITE" id="PS50156"/>
    </source>
</evidence>
<feature type="transmembrane region" description="Helical" evidence="8">
    <location>
        <begin position="178"/>
        <end position="196"/>
    </location>
</feature>
<feature type="transmembrane region" description="Helical" evidence="8">
    <location>
        <begin position="203"/>
        <end position="223"/>
    </location>
</feature>
<sequence length="845" mass="88612">MSALASWCFRHRLLVIGIWATLLVALAVPYATLGTSYSDAFSLPGLESSKAQARLQAAEPRQAGDTDQIVVHLRHDGSVRDTAVRQKVTSMLDRVAALPSVASVTSMYGPDGAARISKDGRTAYATVTFDAQAERIPVADVTRVIDTAQAAHDAELRVELGGQAIGDAAEGKTRSTEAIGLIAAGIILFAAFGSLLGMLLPLLVAVAALGAGLLAVGLTSHVMTLGSDAPTVAALIGLGVGIDYALFIVTRHRTGLRNGLTPEQAVVRALDTSGRAVVFAGLTVVTALLGLLVLRVGPLSAMGISAATAVLATVVASVTLLPALLGLFGSRLLTRRQRRNLTAQDPGTGTRQPGATTRPRGRWAEQVERHRTLFALAALLVVAVLSLPALSLRLGTSDAGNDPKGTTTRAAYDLLAEGFGPGSNGPLVLVAQLAAPSDALALNKLVSAVRATPGVASATVEPVTSATRLSLIDVVPTGAPQDEATGALITHLRKDVVPAAERGSGLTVYVGGTTAASGDLADLLAGKLPMFLAVIVVLGCLLLMLAFRSVLVPLTAAVMNLLASAASFGVVVAVFQWGWGSELLGLGKAGPVEAELPVIMLAILFGLSMDYQVFLVSRMHEEWERTHDNHRAIRIGQAETGRLINAAALIMICVFTAFVLGGERVIAEYGVGLAAAVAIDAFVLRTVLVPSLMHLLGRANWWLPAWLERTLPRVSIEGTPVSATRVERTTGVPHHPGVTTTASRSTAVPQPSHHGAPLRQDRRPSVPKSLAVAYLWWFFLGLFGVHHFRLGRTGRGLLYLCTLGLCGLGWLYDAFTLPRQVRSANVRLRAGQAAWVSSGRPNNRA</sequence>
<feature type="region of interest" description="Disordered" evidence="7">
    <location>
        <begin position="728"/>
        <end position="762"/>
    </location>
</feature>
<evidence type="ECO:0000256" key="4">
    <source>
        <dbReference type="ARBA" id="ARBA00022692"/>
    </source>
</evidence>
<dbReference type="InterPro" id="IPR007829">
    <property type="entry name" value="TM2"/>
</dbReference>
<feature type="transmembrane region" description="Helical" evidence="8">
    <location>
        <begin position="666"/>
        <end position="688"/>
    </location>
</feature>
<feature type="compositionally biased region" description="Polar residues" evidence="7">
    <location>
        <begin position="343"/>
        <end position="355"/>
    </location>
</feature>
<dbReference type="SUPFAM" id="SSF82866">
    <property type="entry name" value="Multidrug efflux transporter AcrB transmembrane domain"/>
    <property type="match status" value="2"/>
</dbReference>
<feature type="transmembrane region" description="Helical" evidence="8">
    <location>
        <begin position="306"/>
        <end position="329"/>
    </location>
</feature>
<evidence type="ECO:0000313" key="10">
    <source>
        <dbReference type="EMBL" id="XDQ01707.1"/>
    </source>
</evidence>
<feature type="transmembrane region" description="Helical" evidence="8">
    <location>
        <begin position="528"/>
        <end position="547"/>
    </location>
</feature>
<feature type="transmembrane region" description="Helical" evidence="8">
    <location>
        <begin position="643"/>
        <end position="660"/>
    </location>
</feature>
<feature type="transmembrane region" description="Helical" evidence="8">
    <location>
        <begin position="796"/>
        <end position="815"/>
    </location>
</feature>
<keyword evidence="4 8" id="KW-0812">Transmembrane</keyword>
<feature type="transmembrane region" description="Helical" evidence="8">
    <location>
        <begin position="276"/>
        <end position="294"/>
    </location>
</feature>
<dbReference type="Pfam" id="PF03176">
    <property type="entry name" value="MMPL"/>
    <property type="match status" value="2"/>
</dbReference>
<dbReference type="EMBL" id="CP163431">
    <property type="protein sequence ID" value="XDQ01707.1"/>
    <property type="molecule type" value="Genomic_DNA"/>
</dbReference>
<gene>
    <name evidence="10" type="ORF">AB5J58_16565</name>
</gene>
<feature type="transmembrane region" description="Helical" evidence="8">
    <location>
        <begin position="372"/>
        <end position="392"/>
    </location>
</feature>
<feature type="compositionally biased region" description="Polar residues" evidence="7">
    <location>
        <begin position="738"/>
        <end position="749"/>
    </location>
</feature>
<dbReference type="AlphaFoldDB" id="A0AB39M933"/>
<dbReference type="PANTHER" id="PTHR33406:SF11">
    <property type="entry name" value="MEMBRANE PROTEIN SCO6666-RELATED"/>
    <property type="match status" value="1"/>
</dbReference>
<protein>
    <submittedName>
        <fullName evidence="10">MMPL family transporter</fullName>
    </submittedName>
</protein>
<accession>A0AB39M933</accession>
<dbReference type="Gene3D" id="1.20.1640.10">
    <property type="entry name" value="Multidrug efflux transporter AcrB transmembrane domain"/>
    <property type="match status" value="2"/>
</dbReference>
<evidence type="ECO:0000256" key="3">
    <source>
        <dbReference type="ARBA" id="ARBA00022475"/>
    </source>
</evidence>
<feature type="transmembrane region" description="Helical" evidence="8">
    <location>
        <begin position="769"/>
        <end position="790"/>
    </location>
</feature>
<evidence type="ECO:0000256" key="6">
    <source>
        <dbReference type="ARBA" id="ARBA00023136"/>
    </source>
</evidence>
<comment type="similarity">
    <text evidence="2">Belongs to the resistance-nodulation-cell division (RND) (TC 2.A.6) family. MmpL subfamily.</text>
</comment>
<dbReference type="InterPro" id="IPR004869">
    <property type="entry name" value="MMPL_dom"/>
</dbReference>
<dbReference type="PANTHER" id="PTHR33406">
    <property type="entry name" value="MEMBRANE PROTEIN MJ1562-RELATED"/>
    <property type="match status" value="1"/>
</dbReference>
<evidence type="ECO:0000256" key="5">
    <source>
        <dbReference type="ARBA" id="ARBA00022989"/>
    </source>
</evidence>
<keyword evidence="6 8" id="KW-0472">Membrane</keyword>
<dbReference type="RefSeq" id="WP_369188026.1">
    <property type="nucleotide sequence ID" value="NZ_CP163431.1"/>
</dbReference>
<keyword evidence="5 8" id="KW-1133">Transmembrane helix</keyword>
<evidence type="ECO:0000256" key="2">
    <source>
        <dbReference type="ARBA" id="ARBA00010157"/>
    </source>
</evidence>
<name>A0AB39M933_9ACTN</name>
<reference evidence="10" key="1">
    <citation type="submission" date="2024-07" db="EMBL/GenBank/DDBJ databases">
        <authorList>
            <person name="Yu S.T."/>
        </authorList>
    </citation>
    <scope>NUCLEOTIDE SEQUENCE</scope>
    <source>
        <strain evidence="10">R08</strain>
    </source>
</reference>
<feature type="domain" description="SSD" evidence="9">
    <location>
        <begin position="194"/>
        <end position="327"/>
    </location>
</feature>
<comment type="subcellular location">
    <subcellularLocation>
        <location evidence="1">Cell membrane</location>
        <topology evidence="1">Multi-pass membrane protein</topology>
    </subcellularLocation>
</comment>
<feature type="region of interest" description="Disordered" evidence="7">
    <location>
        <begin position="339"/>
        <end position="361"/>
    </location>
</feature>
<dbReference type="InterPro" id="IPR000731">
    <property type="entry name" value="SSD"/>
</dbReference>